<keyword evidence="1" id="KW-0472">Membrane</keyword>
<comment type="caution">
    <text evidence="2">The sequence shown here is derived from an EMBL/GenBank/DDBJ whole genome shotgun (WGS) entry which is preliminary data.</text>
</comment>
<feature type="transmembrane region" description="Helical" evidence="1">
    <location>
        <begin position="74"/>
        <end position="97"/>
    </location>
</feature>
<gene>
    <name evidence="2" type="ORF">CLV68_0440</name>
</gene>
<sequence>MVVGALLLVIPLAGVWLGIGRIRAGQRAAVLFTVGCAVFAASWVVFLLARFGLWRSTGAPENLLEQFVGFLPDLVPATAALGVGLIVLAHLTATGPLAARSDPDRRRPWLVAGAAAVAVVGMGFVAAALPARVPDPTLVSGVAVRVDHDRGVFGFVRDGGGVAVEYPLDNPMWVDRTGQKHVGGRPECLTGDGAVSRAVELALVDIRGVPESGFGNLRLVLSVRCLD</sequence>
<keyword evidence="1" id="KW-1133">Transmembrane helix</keyword>
<keyword evidence="3" id="KW-1185">Reference proteome</keyword>
<feature type="transmembrane region" description="Helical" evidence="1">
    <location>
        <begin position="29"/>
        <end position="54"/>
    </location>
</feature>
<protein>
    <submittedName>
        <fullName evidence="2">Uncharacterized protein</fullName>
    </submittedName>
</protein>
<proteinExistence type="predicted"/>
<dbReference type="RefSeq" id="WP_121388937.1">
    <property type="nucleotide sequence ID" value="NZ_RCDD01000001.1"/>
</dbReference>
<organism evidence="2 3">
    <name type="scientific">Actinokineospora cianjurensis</name>
    <dbReference type="NCBI Taxonomy" id="585224"/>
    <lineage>
        <taxon>Bacteria</taxon>
        <taxon>Bacillati</taxon>
        <taxon>Actinomycetota</taxon>
        <taxon>Actinomycetes</taxon>
        <taxon>Pseudonocardiales</taxon>
        <taxon>Pseudonocardiaceae</taxon>
        <taxon>Actinokineospora</taxon>
    </lineage>
</organism>
<keyword evidence="1" id="KW-0812">Transmembrane</keyword>
<evidence type="ECO:0000313" key="3">
    <source>
        <dbReference type="Proteomes" id="UP000282454"/>
    </source>
</evidence>
<reference evidence="2 3" key="1">
    <citation type="submission" date="2018-10" db="EMBL/GenBank/DDBJ databases">
        <title>Genomic Encyclopedia of Archaeal and Bacterial Type Strains, Phase II (KMG-II): from individual species to whole genera.</title>
        <authorList>
            <person name="Goeker M."/>
        </authorList>
    </citation>
    <scope>NUCLEOTIDE SEQUENCE [LARGE SCALE GENOMIC DNA]</scope>
    <source>
        <strain evidence="2 3">DSM 45657</strain>
    </source>
</reference>
<evidence type="ECO:0000313" key="2">
    <source>
        <dbReference type="EMBL" id="RLK59950.1"/>
    </source>
</evidence>
<feature type="transmembrane region" description="Helical" evidence="1">
    <location>
        <begin position="109"/>
        <end position="129"/>
    </location>
</feature>
<dbReference type="Proteomes" id="UP000282454">
    <property type="component" value="Unassembled WGS sequence"/>
</dbReference>
<dbReference type="EMBL" id="RCDD01000001">
    <property type="protein sequence ID" value="RLK59950.1"/>
    <property type="molecule type" value="Genomic_DNA"/>
</dbReference>
<dbReference type="OrthoDB" id="3701026at2"/>
<name>A0A421B6V4_9PSEU</name>
<dbReference type="AlphaFoldDB" id="A0A421B6V4"/>
<accession>A0A421B6V4</accession>
<evidence type="ECO:0000256" key="1">
    <source>
        <dbReference type="SAM" id="Phobius"/>
    </source>
</evidence>
<feature type="transmembrane region" description="Helical" evidence="1">
    <location>
        <begin position="6"/>
        <end position="22"/>
    </location>
</feature>